<reference evidence="1 2" key="1">
    <citation type="submission" date="2016-10" db="EMBL/GenBank/DDBJ databases">
        <authorList>
            <person name="de Groot N.N."/>
        </authorList>
    </citation>
    <scope>NUCLEOTIDE SEQUENCE [LARGE SCALE GENOMIC DNA]</scope>
    <source>
        <strain evidence="1 2">DSM 25186</strain>
    </source>
</reference>
<gene>
    <name evidence="1" type="ORF">SAMN05421823_11837</name>
</gene>
<dbReference type="EMBL" id="FNFO01000018">
    <property type="protein sequence ID" value="SDM65016.1"/>
    <property type="molecule type" value="Genomic_DNA"/>
</dbReference>
<name>A0A1G9UZ07_9BACT</name>
<evidence type="ECO:0000313" key="2">
    <source>
        <dbReference type="Proteomes" id="UP000198510"/>
    </source>
</evidence>
<dbReference type="OrthoDB" id="9814441at2"/>
<dbReference type="STRING" id="1075417.SAMN05421823_11837"/>
<dbReference type="Proteomes" id="UP000198510">
    <property type="component" value="Unassembled WGS sequence"/>
</dbReference>
<accession>A0A1G9UZ07</accession>
<dbReference type="AlphaFoldDB" id="A0A1G9UZ07"/>
<protein>
    <submittedName>
        <fullName evidence="1">Uncharacterized protein</fullName>
    </submittedName>
</protein>
<evidence type="ECO:0000313" key="1">
    <source>
        <dbReference type="EMBL" id="SDM65016.1"/>
    </source>
</evidence>
<keyword evidence="2" id="KW-1185">Reference proteome</keyword>
<organism evidence="1 2">
    <name type="scientific">Catalinimonas alkaloidigena</name>
    <dbReference type="NCBI Taxonomy" id="1075417"/>
    <lineage>
        <taxon>Bacteria</taxon>
        <taxon>Pseudomonadati</taxon>
        <taxon>Bacteroidota</taxon>
        <taxon>Cytophagia</taxon>
        <taxon>Cytophagales</taxon>
        <taxon>Catalimonadaceae</taxon>
        <taxon>Catalinimonas</taxon>
    </lineage>
</organism>
<proteinExistence type="predicted"/>
<sequence length="140" mass="16482">MSDREEAKTEIELNRRIIFNTQQGCYTIGPFRVAPENRKSAWGDASTEDFEIRLRADRVRWFTLDNREFASSRPARQVHYCNSLSKLLLHTAQKTTLTDSQLQELCQLHTRLLETKVWAGRLYVSARKEIGEQFNTYKRK</sequence>
<dbReference type="RefSeq" id="WP_089688509.1">
    <property type="nucleotide sequence ID" value="NZ_FNFO01000018.1"/>
</dbReference>